<evidence type="ECO:0000259" key="2">
    <source>
        <dbReference type="PROSITE" id="PS50125"/>
    </source>
</evidence>
<dbReference type="OrthoDB" id="341967at2"/>
<feature type="transmembrane region" description="Helical" evidence="1">
    <location>
        <begin position="99"/>
        <end position="115"/>
    </location>
</feature>
<evidence type="ECO:0000256" key="1">
    <source>
        <dbReference type="SAM" id="Phobius"/>
    </source>
</evidence>
<dbReference type="InterPro" id="IPR001054">
    <property type="entry name" value="A/G_cyclase"/>
</dbReference>
<keyword evidence="1" id="KW-1133">Transmembrane helix</keyword>
<organism evidence="3 4">
    <name type="scientific">Salinihabitans flavidus</name>
    <dbReference type="NCBI Taxonomy" id="569882"/>
    <lineage>
        <taxon>Bacteria</taxon>
        <taxon>Pseudomonadati</taxon>
        <taxon>Pseudomonadota</taxon>
        <taxon>Alphaproteobacteria</taxon>
        <taxon>Rhodobacterales</taxon>
        <taxon>Roseobacteraceae</taxon>
        <taxon>Salinihabitans</taxon>
    </lineage>
</organism>
<dbReference type="PROSITE" id="PS50125">
    <property type="entry name" value="GUANYLATE_CYCLASE_2"/>
    <property type="match status" value="1"/>
</dbReference>
<dbReference type="RefSeq" id="WP_093118793.1">
    <property type="nucleotide sequence ID" value="NZ_FODS01000014.1"/>
</dbReference>
<dbReference type="InterPro" id="IPR050697">
    <property type="entry name" value="Adenylyl/Guanylyl_Cyclase_3/4"/>
</dbReference>
<feature type="transmembrane region" description="Helical" evidence="1">
    <location>
        <begin position="158"/>
        <end position="176"/>
    </location>
</feature>
<dbReference type="SMART" id="SM00044">
    <property type="entry name" value="CYCc"/>
    <property type="match status" value="1"/>
</dbReference>
<feature type="transmembrane region" description="Helical" evidence="1">
    <location>
        <begin position="44"/>
        <end position="63"/>
    </location>
</feature>
<dbReference type="Pfam" id="PF00211">
    <property type="entry name" value="Guanylate_cyc"/>
    <property type="match status" value="1"/>
</dbReference>
<dbReference type="GO" id="GO:0009190">
    <property type="term" value="P:cyclic nucleotide biosynthetic process"/>
    <property type="evidence" value="ECO:0007669"/>
    <property type="project" value="InterPro"/>
</dbReference>
<feature type="transmembrane region" description="Helical" evidence="1">
    <location>
        <begin position="135"/>
        <end position="151"/>
    </location>
</feature>
<name>A0A1H8T4C9_9RHOB</name>
<feature type="transmembrane region" description="Helical" evidence="1">
    <location>
        <begin position="69"/>
        <end position="87"/>
    </location>
</feature>
<dbReference type="PANTHER" id="PTHR43081">
    <property type="entry name" value="ADENYLATE CYCLASE, TERMINAL-DIFFERENTIATION SPECIFIC-RELATED"/>
    <property type="match status" value="1"/>
</dbReference>
<dbReference type="STRING" id="569882.SAMN04490248_11437"/>
<keyword evidence="4" id="KW-1185">Reference proteome</keyword>
<keyword evidence="1" id="KW-0472">Membrane</keyword>
<gene>
    <name evidence="3" type="ORF">SAMN04490248_11437</name>
</gene>
<accession>A0A1H8T4C9</accession>
<sequence>MPDPARPRRRPLTDRIFGPEGRADNAYTEAALARHKRQGLELAVRARWGVMVVVALMIVVFYRDLGWGLVYYELIIAAVAFNGWVMLRVGRVGQSRAELFLIFIDLFLMTLGMVGPNPFAPSEWPLAMLYRNDNFLYFFLILAAGTLAYSWRTVMAIGIWAAVMWLVALLIAYSFATPMPELSAALRSALADAPRGAALARELDPNNFEIGLRVQEAMVFLMTAAVLMLSVRRFYALLMTHAGLERERANLSRYFSPNMVEELSHKDEPLKQIRTHDVAVLFIDIVGFTAFAAPRSAQEVVNTLRQFHGRMEREVFRYEGTLDKYLGDGLMATFGTPEAGERDATQALRAACAMLRSLEEWNADRKMAGEPEICAGIGLHYGPVVLGDIGTNRLEFTVIGSTVNVASRLEAMTRTLGADLLISDAVRERVLAESGGEALHALECLHGQKIRGVEGEMTLWARFRGHSSQAPVNAGKPVSV</sequence>
<evidence type="ECO:0000313" key="4">
    <source>
        <dbReference type="Proteomes" id="UP000198893"/>
    </source>
</evidence>
<dbReference type="EMBL" id="FODS01000014">
    <property type="protein sequence ID" value="SEO85712.1"/>
    <property type="molecule type" value="Genomic_DNA"/>
</dbReference>
<reference evidence="3 4" key="1">
    <citation type="submission" date="2016-10" db="EMBL/GenBank/DDBJ databases">
        <authorList>
            <person name="de Groot N.N."/>
        </authorList>
    </citation>
    <scope>NUCLEOTIDE SEQUENCE [LARGE SCALE GENOMIC DNA]</scope>
    <source>
        <strain evidence="3 4">DSM 27842</strain>
    </source>
</reference>
<proteinExistence type="predicted"/>
<dbReference type="InterPro" id="IPR029787">
    <property type="entry name" value="Nucleotide_cyclase"/>
</dbReference>
<dbReference type="Proteomes" id="UP000198893">
    <property type="component" value="Unassembled WGS sequence"/>
</dbReference>
<dbReference type="GO" id="GO:0004016">
    <property type="term" value="F:adenylate cyclase activity"/>
    <property type="evidence" value="ECO:0007669"/>
    <property type="project" value="UniProtKB-ARBA"/>
</dbReference>
<dbReference type="GO" id="GO:0035556">
    <property type="term" value="P:intracellular signal transduction"/>
    <property type="evidence" value="ECO:0007669"/>
    <property type="project" value="InterPro"/>
</dbReference>
<dbReference type="CDD" id="cd07302">
    <property type="entry name" value="CHD"/>
    <property type="match status" value="1"/>
</dbReference>
<dbReference type="Gene3D" id="3.30.70.1230">
    <property type="entry name" value="Nucleotide cyclase"/>
    <property type="match status" value="1"/>
</dbReference>
<dbReference type="AlphaFoldDB" id="A0A1H8T4C9"/>
<protein>
    <submittedName>
        <fullName evidence="3">Adenylate/guanylate cyclase</fullName>
    </submittedName>
</protein>
<feature type="domain" description="Guanylate cyclase" evidence="2">
    <location>
        <begin position="279"/>
        <end position="410"/>
    </location>
</feature>
<evidence type="ECO:0000313" key="3">
    <source>
        <dbReference type="EMBL" id="SEO85712.1"/>
    </source>
</evidence>
<dbReference type="PANTHER" id="PTHR43081:SF1">
    <property type="entry name" value="ADENYLATE CYCLASE, TERMINAL-DIFFERENTIATION SPECIFIC"/>
    <property type="match status" value="1"/>
</dbReference>
<keyword evidence="1" id="KW-0812">Transmembrane</keyword>
<dbReference type="SUPFAM" id="SSF55073">
    <property type="entry name" value="Nucleotide cyclase"/>
    <property type="match status" value="1"/>
</dbReference>